<evidence type="ECO:0000313" key="2">
    <source>
        <dbReference type="Proteomes" id="UP000515152"/>
    </source>
</evidence>
<dbReference type="AlphaFoldDB" id="A0A8M1K807"/>
<keyword evidence="1" id="KW-0472">Membrane</keyword>
<dbReference type="GeneID" id="122129165"/>
<dbReference type="KEGG" id="char:122129165"/>
<feature type="transmembrane region" description="Helical" evidence="1">
    <location>
        <begin position="19"/>
        <end position="38"/>
    </location>
</feature>
<gene>
    <name evidence="3" type="primary">LOC122129165</name>
</gene>
<dbReference type="Proteomes" id="UP000515152">
    <property type="component" value="Unplaced"/>
</dbReference>
<accession>A0A8M1K807</accession>
<proteinExistence type="predicted"/>
<protein>
    <submittedName>
        <fullName evidence="3">Uncharacterized protein LOC122129165</fullName>
    </submittedName>
</protein>
<keyword evidence="2" id="KW-1185">Reference proteome</keyword>
<name>A0A8M1K807_CLUHA</name>
<organism evidence="2 3">
    <name type="scientific">Clupea harengus</name>
    <name type="common">Atlantic herring</name>
    <dbReference type="NCBI Taxonomy" id="7950"/>
    <lineage>
        <taxon>Eukaryota</taxon>
        <taxon>Metazoa</taxon>
        <taxon>Chordata</taxon>
        <taxon>Craniata</taxon>
        <taxon>Vertebrata</taxon>
        <taxon>Euteleostomi</taxon>
        <taxon>Actinopterygii</taxon>
        <taxon>Neopterygii</taxon>
        <taxon>Teleostei</taxon>
        <taxon>Clupei</taxon>
        <taxon>Clupeiformes</taxon>
        <taxon>Clupeoidei</taxon>
        <taxon>Clupeidae</taxon>
        <taxon>Clupea</taxon>
    </lineage>
</organism>
<keyword evidence="1" id="KW-0812">Transmembrane</keyword>
<evidence type="ECO:0000313" key="3">
    <source>
        <dbReference type="RefSeq" id="XP_042560151.1"/>
    </source>
</evidence>
<keyword evidence="1" id="KW-1133">Transmembrane helix</keyword>
<evidence type="ECO:0000256" key="1">
    <source>
        <dbReference type="SAM" id="Phobius"/>
    </source>
</evidence>
<sequence>MCAERVQEIIENGLVKCTFYFLMTITFLSGIIYSWFCVRLANWEQEYMSNAAQFILKALGLLACDPNLRTLFDEMLHSILFLGYCLEFRATPEETLGEDMCELLRDSGFSRALMEYVNKLPRRSPFSCLLDMIVTIVGRDNADRVREELRDFINNLDVKGSETLIGKTICITSDLITNEVLTYGASLSHTLKRNKKIILAVSCLHTWHPLVSYAVMCQTQGVAKVSINLQNISASCTAYDVNTLEEKPPCHFCQEMFPLEGNVPIHGPSHLPGNCAEPEAISKLLRIKNINMNQTNIELIANLGHQYPRHVSLESIYMPLE</sequence>
<dbReference type="RefSeq" id="XP_042560151.1">
    <property type="nucleotide sequence ID" value="XM_042704217.1"/>
</dbReference>
<reference evidence="3" key="1">
    <citation type="submission" date="2025-08" db="UniProtKB">
        <authorList>
            <consortium name="RefSeq"/>
        </authorList>
    </citation>
    <scope>IDENTIFICATION</scope>
</reference>
<dbReference type="OrthoDB" id="9947986at2759"/>